<proteinExistence type="predicted"/>
<comment type="caution">
    <text evidence="1">The sequence shown here is derived from an EMBL/GenBank/DDBJ whole genome shotgun (WGS) entry which is preliminary data.</text>
</comment>
<evidence type="ECO:0000313" key="2">
    <source>
        <dbReference type="Proteomes" id="UP001163603"/>
    </source>
</evidence>
<accession>A0ACC0YBG6</accession>
<reference evidence="2" key="1">
    <citation type="journal article" date="2023" name="G3 (Bethesda)">
        <title>Genome assembly and association tests identify interacting loci associated with vigor, precocity, and sex in interspecific pistachio rootstocks.</title>
        <authorList>
            <person name="Palmer W."/>
            <person name="Jacygrad E."/>
            <person name="Sagayaradj S."/>
            <person name="Cavanaugh K."/>
            <person name="Han R."/>
            <person name="Bertier L."/>
            <person name="Beede B."/>
            <person name="Kafkas S."/>
            <person name="Golino D."/>
            <person name="Preece J."/>
            <person name="Michelmore R."/>
        </authorList>
    </citation>
    <scope>NUCLEOTIDE SEQUENCE [LARGE SCALE GENOMIC DNA]</scope>
</reference>
<keyword evidence="2" id="KW-1185">Reference proteome</keyword>
<sequence>MVITPSKITQATAILKDNQQNDLDYDLKDRNEDNEDKDDKLFLLSFKLSISTCFKLSIMARLPLSQEEVNNSIMILLLKRNRQFIGHHLHPTTTEIRMDSRMLTLTVQQLLGQRFNTIKHIEIFELGAIIDALTTNQVLRMLRDMSIDAPRELRGVSLDKDNINLDDGNNSQQNNPNDRKKERTTSRMTRTMA</sequence>
<organism evidence="1 2">
    <name type="scientific">Pistacia integerrima</name>
    <dbReference type="NCBI Taxonomy" id="434235"/>
    <lineage>
        <taxon>Eukaryota</taxon>
        <taxon>Viridiplantae</taxon>
        <taxon>Streptophyta</taxon>
        <taxon>Embryophyta</taxon>
        <taxon>Tracheophyta</taxon>
        <taxon>Spermatophyta</taxon>
        <taxon>Magnoliopsida</taxon>
        <taxon>eudicotyledons</taxon>
        <taxon>Gunneridae</taxon>
        <taxon>Pentapetalae</taxon>
        <taxon>rosids</taxon>
        <taxon>malvids</taxon>
        <taxon>Sapindales</taxon>
        <taxon>Anacardiaceae</taxon>
        <taxon>Pistacia</taxon>
    </lineage>
</organism>
<protein>
    <submittedName>
        <fullName evidence="1">Uncharacterized protein</fullName>
    </submittedName>
</protein>
<dbReference type="Proteomes" id="UP001163603">
    <property type="component" value="Chromosome 8"/>
</dbReference>
<dbReference type="EMBL" id="CM047743">
    <property type="protein sequence ID" value="KAJ0031954.1"/>
    <property type="molecule type" value="Genomic_DNA"/>
</dbReference>
<evidence type="ECO:0000313" key="1">
    <source>
        <dbReference type="EMBL" id="KAJ0031954.1"/>
    </source>
</evidence>
<gene>
    <name evidence="1" type="ORF">Pint_14584</name>
</gene>
<name>A0ACC0YBG6_9ROSI</name>